<keyword evidence="4" id="KW-0325">Glycoprotein</keyword>
<dbReference type="GO" id="GO:0016020">
    <property type="term" value="C:membrane"/>
    <property type="evidence" value="ECO:0007669"/>
    <property type="project" value="UniProtKB-SubCell"/>
</dbReference>
<evidence type="ECO:0000313" key="5">
    <source>
        <dbReference type="EMBL" id="NXH61526.1"/>
    </source>
</evidence>
<evidence type="ECO:0000256" key="4">
    <source>
        <dbReference type="ARBA" id="ARBA00023180"/>
    </source>
</evidence>
<evidence type="ECO:0000313" key="6">
    <source>
        <dbReference type="Proteomes" id="UP000583164"/>
    </source>
</evidence>
<evidence type="ECO:0000256" key="1">
    <source>
        <dbReference type="ARBA" id="ARBA00004370"/>
    </source>
</evidence>
<dbReference type="PANTHER" id="PTHR12080">
    <property type="entry name" value="SIGNALING LYMPHOCYTIC ACTIVATION MOLECULE"/>
    <property type="match status" value="1"/>
</dbReference>
<keyword evidence="6" id="KW-1185">Reference proteome</keyword>
<dbReference type="InterPro" id="IPR013783">
    <property type="entry name" value="Ig-like_fold"/>
</dbReference>
<keyword evidence="2" id="KW-0732">Signal</keyword>
<evidence type="ECO:0000256" key="3">
    <source>
        <dbReference type="ARBA" id="ARBA00023136"/>
    </source>
</evidence>
<evidence type="ECO:0000256" key="2">
    <source>
        <dbReference type="ARBA" id="ARBA00022729"/>
    </source>
</evidence>
<gene>
    <name evidence="5" type="primary">Slamf1</name>
    <name evidence="5" type="ORF">RHAINO_R02951</name>
</gene>
<keyword evidence="3" id="KW-0472">Membrane</keyword>
<dbReference type="AlphaFoldDB" id="A0A7K9LHR2"/>
<dbReference type="Gene3D" id="2.60.40.10">
    <property type="entry name" value="Immunoglobulins"/>
    <property type="match status" value="2"/>
</dbReference>
<feature type="non-terminal residue" evidence="5">
    <location>
        <position position="160"/>
    </location>
</feature>
<dbReference type="EMBL" id="VWZS01007998">
    <property type="protein sequence ID" value="NXH61526.1"/>
    <property type="molecule type" value="Genomic_DNA"/>
</dbReference>
<comment type="caution">
    <text evidence="5">The sequence shown here is derived from an EMBL/GenBank/DDBJ whole genome shotgun (WGS) entry which is preliminary data.</text>
</comment>
<feature type="non-terminal residue" evidence="5">
    <location>
        <position position="1"/>
    </location>
</feature>
<dbReference type="InterPro" id="IPR015631">
    <property type="entry name" value="CD2/SLAM_rcpt"/>
</dbReference>
<proteinExistence type="predicted"/>
<dbReference type="OrthoDB" id="8963224at2759"/>
<dbReference type="Proteomes" id="UP000583164">
    <property type="component" value="Unassembled WGS sequence"/>
</dbReference>
<protein>
    <submittedName>
        <fullName evidence="5">SLAF1 protein</fullName>
    </submittedName>
</protein>
<sequence>MEEPQKKKILLRISGVNVTEYERERMRFHEGNFSLEILNTSRDDERLYEYSVSKGPEEELWQIQLRVLEPVADPSIRILHRESSNGSCSLSLLCASERGDEVSYSWDSRDNGTGGICSGSGRVLNVSYSLRNAAFRCVCTARNRVSRRDAAFQSSQCGTE</sequence>
<organism evidence="5 6">
    <name type="scientific">Rhabdornis inornatus</name>
    <dbReference type="NCBI Taxonomy" id="237438"/>
    <lineage>
        <taxon>Eukaryota</taxon>
        <taxon>Metazoa</taxon>
        <taxon>Chordata</taxon>
        <taxon>Craniata</taxon>
        <taxon>Vertebrata</taxon>
        <taxon>Euteleostomi</taxon>
        <taxon>Archelosauria</taxon>
        <taxon>Archosauria</taxon>
        <taxon>Dinosauria</taxon>
        <taxon>Saurischia</taxon>
        <taxon>Theropoda</taxon>
        <taxon>Coelurosauria</taxon>
        <taxon>Aves</taxon>
        <taxon>Neognathae</taxon>
        <taxon>Neoaves</taxon>
        <taxon>Telluraves</taxon>
        <taxon>Australaves</taxon>
        <taxon>Passeriformes</taxon>
        <taxon>Rhabdornithidae</taxon>
        <taxon>Rhabdornis</taxon>
    </lineage>
</organism>
<comment type="subcellular location">
    <subcellularLocation>
        <location evidence="1">Membrane</location>
    </subcellularLocation>
</comment>
<name>A0A7K9LHR2_9PASS</name>
<dbReference type="PANTHER" id="PTHR12080:SF55">
    <property type="entry name" value="LYMPHOCYTE FUNCTION-ASSOCIATED ANTIGEN 3"/>
    <property type="match status" value="1"/>
</dbReference>
<reference evidence="5 6" key="1">
    <citation type="submission" date="2019-09" db="EMBL/GenBank/DDBJ databases">
        <title>Bird 10,000 Genomes (B10K) Project - Family phase.</title>
        <authorList>
            <person name="Zhang G."/>
        </authorList>
    </citation>
    <scope>NUCLEOTIDE SEQUENCE [LARGE SCALE GENOMIC DNA]</scope>
    <source>
        <strain evidence="5">B10K-DU-001-29</strain>
        <tissue evidence="5">Muscle</tissue>
    </source>
</reference>
<accession>A0A7K9LHR2</accession>